<evidence type="ECO:0000256" key="6">
    <source>
        <dbReference type="ARBA" id="ARBA00022777"/>
    </source>
</evidence>
<keyword evidence="15" id="KW-1185">Reference proteome</keyword>
<dbReference type="PROSITE" id="PS50109">
    <property type="entry name" value="HIS_KIN"/>
    <property type="match status" value="1"/>
</dbReference>
<gene>
    <name evidence="14" type="ORF">BCF33_1684</name>
</gene>
<dbReference type="Proteomes" id="UP000238801">
    <property type="component" value="Unassembled WGS sequence"/>
</dbReference>
<comment type="catalytic activity">
    <reaction evidence="1">
        <text>ATP + protein L-histidine = ADP + protein N-phospho-L-histidine.</text>
        <dbReference type="EC" id="2.7.13.3"/>
    </reaction>
</comment>
<evidence type="ECO:0000256" key="8">
    <source>
        <dbReference type="ARBA" id="ARBA00023012"/>
    </source>
</evidence>
<dbReference type="Gene3D" id="3.40.50.2300">
    <property type="match status" value="1"/>
</dbReference>
<dbReference type="Pfam" id="PF00072">
    <property type="entry name" value="Response_reg"/>
    <property type="match status" value="1"/>
</dbReference>
<feature type="domain" description="Histidine kinase" evidence="12">
    <location>
        <begin position="231"/>
        <end position="450"/>
    </location>
</feature>
<dbReference type="PROSITE" id="PS50110">
    <property type="entry name" value="RESPONSE_REGULATORY"/>
    <property type="match status" value="1"/>
</dbReference>
<evidence type="ECO:0000259" key="12">
    <source>
        <dbReference type="PROSITE" id="PS50109"/>
    </source>
</evidence>
<dbReference type="EMBL" id="PVTT01000002">
    <property type="protein sequence ID" value="PRY92823.1"/>
    <property type="molecule type" value="Genomic_DNA"/>
</dbReference>
<dbReference type="InterPro" id="IPR011006">
    <property type="entry name" value="CheY-like_superfamily"/>
</dbReference>
<evidence type="ECO:0000259" key="13">
    <source>
        <dbReference type="PROSITE" id="PS50110"/>
    </source>
</evidence>
<accession>A0A2T0X1J3</accession>
<keyword evidence="4" id="KW-0808">Transferase</keyword>
<keyword evidence="5" id="KW-0547">Nucleotide-binding</keyword>
<proteinExistence type="predicted"/>
<name>A0A2T0X1J3_9RHOB</name>
<evidence type="ECO:0000256" key="9">
    <source>
        <dbReference type="ARBA" id="ARBA00064003"/>
    </source>
</evidence>
<evidence type="ECO:0000256" key="7">
    <source>
        <dbReference type="ARBA" id="ARBA00022840"/>
    </source>
</evidence>
<evidence type="ECO:0000256" key="1">
    <source>
        <dbReference type="ARBA" id="ARBA00000085"/>
    </source>
</evidence>
<comment type="caution">
    <text evidence="14">The sequence shown here is derived from an EMBL/GenBank/DDBJ whole genome shotgun (WGS) entry which is preliminary data.</text>
</comment>
<evidence type="ECO:0000256" key="10">
    <source>
        <dbReference type="ARBA" id="ARBA00068150"/>
    </source>
</evidence>
<protein>
    <recommendedName>
        <fullName evidence="10">Sensory/regulatory protein RpfC</fullName>
        <ecNumber evidence="2">2.7.13.3</ecNumber>
    </recommendedName>
</protein>
<dbReference type="SMART" id="SM00448">
    <property type="entry name" value="REC"/>
    <property type="match status" value="1"/>
</dbReference>
<dbReference type="FunFam" id="3.30.565.10:FF:000010">
    <property type="entry name" value="Sensor histidine kinase RcsC"/>
    <property type="match status" value="1"/>
</dbReference>
<dbReference type="GO" id="GO:0000155">
    <property type="term" value="F:phosphorelay sensor kinase activity"/>
    <property type="evidence" value="ECO:0007669"/>
    <property type="project" value="InterPro"/>
</dbReference>
<evidence type="ECO:0000256" key="11">
    <source>
        <dbReference type="PROSITE-ProRule" id="PRU00169"/>
    </source>
</evidence>
<feature type="modified residue" description="4-aspartylphosphate" evidence="11">
    <location>
        <position position="512"/>
    </location>
</feature>
<dbReference type="CDD" id="cd00082">
    <property type="entry name" value="HisKA"/>
    <property type="match status" value="1"/>
</dbReference>
<dbReference type="InterPro" id="IPR036890">
    <property type="entry name" value="HATPase_C_sf"/>
</dbReference>
<comment type="subunit">
    <text evidence="9">At low DSF concentrations, interacts with RpfF.</text>
</comment>
<evidence type="ECO:0000256" key="2">
    <source>
        <dbReference type="ARBA" id="ARBA00012438"/>
    </source>
</evidence>
<dbReference type="PANTHER" id="PTHR45339">
    <property type="entry name" value="HYBRID SIGNAL TRANSDUCTION HISTIDINE KINASE J"/>
    <property type="match status" value="1"/>
</dbReference>
<evidence type="ECO:0000313" key="14">
    <source>
        <dbReference type="EMBL" id="PRY92823.1"/>
    </source>
</evidence>
<dbReference type="InterPro" id="IPR004358">
    <property type="entry name" value="Sig_transdc_His_kin-like_C"/>
</dbReference>
<dbReference type="InterPro" id="IPR005467">
    <property type="entry name" value="His_kinase_dom"/>
</dbReference>
<keyword evidence="8" id="KW-0902">Two-component regulatory system</keyword>
<dbReference type="InterPro" id="IPR003594">
    <property type="entry name" value="HATPase_dom"/>
</dbReference>
<keyword evidence="3 11" id="KW-0597">Phosphoprotein</keyword>
<sequence>MNARPAPPQPPEDDPPASIEALLARERRGRLNAERRLVAKEAELLDANRRLDARASSLRARTIQVEARAEAAEKGRAAADGRAATSERLLWDALEAIHDGFALYDPGGDMIAANRAFLRPFAGLGEVGPGIAYDRLLVLMCEEGLIELGDMGASDWIDMMRHRLTRNPIPDQSLRLFDGTEVRLVDRRTGDGNVVSIALDVAAASRREAELAEARRAAESASAAKSAFLAAMSHELRTPLNGVVGTADLLAETALDEDQRFLADTIRSSGEALLEMVDDVLDFSRIEAGRLELREGPVDMARIARDVAELIRPQIDGSRVRLRLDIGELPTGLRGDGGRIRQILLNLAGNAAKFTEAGKIRITARGRAAGNRAELVLEVADTGPGIPEADHAAVFEEFARATTAGARSVEGSGLGLAITRRLVSAMGGRIALRSAPGAGSRFTVTLPLARGVPPGPGDAARLRVLAAEDNRTNRMIFERMLAHLPVDIVTVENGRRALDLFGEGGWDLVFLDISMPVMDGRAAAAAIRAHEARHSLARTPILAMTAHVLPDEIEAMRASGIDDVVFKPLRRDALTKVLEGALTAPGDEVVSRLP</sequence>
<dbReference type="FunFam" id="1.10.287.130:FF:000002">
    <property type="entry name" value="Two-component osmosensing histidine kinase"/>
    <property type="match status" value="1"/>
</dbReference>
<dbReference type="Gene3D" id="3.30.565.10">
    <property type="entry name" value="Histidine kinase-like ATPase, C-terminal domain"/>
    <property type="match status" value="1"/>
</dbReference>
<dbReference type="InterPro" id="IPR036097">
    <property type="entry name" value="HisK_dim/P_sf"/>
</dbReference>
<feature type="domain" description="Response regulatory" evidence="13">
    <location>
        <begin position="463"/>
        <end position="582"/>
    </location>
</feature>
<organism evidence="14 15">
    <name type="scientific">Hasllibacter halocynthiae</name>
    <dbReference type="NCBI Taxonomy" id="595589"/>
    <lineage>
        <taxon>Bacteria</taxon>
        <taxon>Pseudomonadati</taxon>
        <taxon>Pseudomonadota</taxon>
        <taxon>Alphaproteobacteria</taxon>
        <taxon>Rhodobacterales</taxon>
        <taxon>Roseobacteraceae</taxon>
        <taxon>Hasllibacter</taxon>
    </lineage>
</organism>
<evidence type="ECO:0000256" key="4">
    <source>
        <dbReference type="ARBA" id="ARBA00022679"/>
    </source>
</evidence>
<keyword evidence="7" id="KW-0067">ATP-binding</keyword>
<dbReference type="Gene3D" id="1.10.287.130">
    <property type="match status" value="1"/>
</dbReference>
<dbReference type="SMART" id="SM00387">
    <property type="entry name" value="HATPase_c"/>
    <property type="match status" value="1"/>
</dbReference>
<dbReference type="PANTHER" id="PTHR45339:SF1">
    <property type="entry name" value="HYBRID SIGNAL TRANSDUCTION HISTIDINE KINASE J"/>
    <property type="match status" value="1"/>
</dbReference>
<evidence type="ECO:0000256" key="5">
    <source>
        <dbReference type="ARBA" id="ARBA00022741"/>
    </source>
</evidence>
<dbReference type="GO" id="GO:0005524">
    <property type="term" value="F:ATP binding"/>
    <property type="evidence" value="ECO:0007669"/>
    <property type="project" value="UniProtKB-KW"/>
</dbReference>
<evidence type="ECO:0000313" key="15">
    <source>
        <dbReference type="Proteomes" id="UP000238801"/>
    </source>
</evidence>
<dbReference type="InterPro" id="IPR001789">
    <property type="entry name" value="Sig_transdc_resp-reg_receiver"/>
</dbReference>
<dbReference type="InterPro" id="IPR003661">
    <property type="entry name" value="HisK_dim/P_dom"/>
</dbReference>
<dbReference type="RefSeq" id="WP_106160487.1">
    <property type="nucleotide sequence ID" value="NZ_PVTT01000002.1"/>
</dbReference>
<keyword evidence="6" id="KW-0418">Kinase</keyword>
<dbReference type="Pfam" id="PF00512">
    <property type="entry name" value="HisKA"/>
    <property type="match status" value="1"/>
</dbReference>
<dbReference type="SMART" id="SM00388">
    <property type="entry name" value="HisKA"/>
    <property type="match status" value="1"/>
</dbReference>
<dbReference type="CDD" id="cd16922">
    <property type="entry name" value="HATPase_EvgS-ArcB-TorS-like"/>
    <property type="match status" value="1"/>
</dbReference>
<dbReference type="PRINTS" id="PR00344">
    <property type="entry name" value="BCTRLSENSOR"/>
</dbReference>
<dbReference type="AlphaFoldDB" id="A0A2T0X1J3"/>
<dbReference type="SUPFAM" id="SSF47384">
    <property type="entry name" value="Homodimeric domain of signal transducing histidine kinase"/>
    <property type="match status" value="1"/>
</dbReference>
<dbReference type="SUPFAM" id="SSF55874">
    <property type="entry name" value="ATPase domain of HSP90 chaperone/DNA topoisomerase II/histidine kinase"/>
    <property type="match status" value="1"/>
</dbReference>
<dbReference type="CDD" id="cd17546">
    <property type="entry name" value="REC_hyHK_CKI1_RcsC-like"/>
    <property type="match status" value="1"/>
</dbReference>
<dbReference type="Pfam" id="PF02518">
    <property type="entry name" value="HATPase_c"/>
    <property type="match status" value="1"/>
</dbReference>
<reference evidence="14 15" key="1">
    <citation type="submission" date="2018-03" db="EMBL/GenBank/DDBJ databases">
        <title>Genomic Encyclopedia of Archaeal and Bacterial Type Strains, Phase II (KMG-II): from individual species to whole genera.</title>
        <authorList>
            <person name="Goeker M."/>
        </authorList>
    </citation>
    <scope>NUCLEOTIDE SEQUENCE [LARGE SCALE GENOMIC DNA]</scope>
    <source>
        <strain evidence="14 15">DSM 29318</strain>
    </source>
</reference>
<dbReference type="EC" id="2.7.13.3" evidence="2"/>
<dbReference type="SUPFAM" id="SSF52172">
    <property type="entry name" value="CheY-like"/>
    <property type="match status" value="1"/>
</dbReference>
<evidence type="ECO:0000256" key="3">
    <source>
        <dbReference type="ARBA" id="ARBA00022553"/>
    </source>
</evidence>
<dbReference type="OrthoDB" id="9801651at2"/>